<dbReference type="InterPro" id="IPR002155">
    <property type="entry name" value="Thiolase"/>
</dbReference>
<dbReference type="Proteomes" id="UP000616143">
    <property type="component" value="Unassembled WGS sequence"/>
</dbReference>
<name>A0A348B3K0_9CREN</name>
<evidence type="ECO:0000313" key="6">
    <source>
        <dbReference type="Proteomes" id="UP000276741"/>
    </source>
</evidence>
<dbReference type="Proteomes" id="UP000276741">
    <property type="component" value="Chromosome"/>
</dbReference>
<dbReference type="InterPro" id="IPR055140">
    <property type="entry name" value="Thiolase_C_2"/>
</dbReference>
<accession>A0A348B3K0</accession>
<reference evidence="5" key="4">
    <citation type="submission" date="2020-09" db="EMBL/GenBank/DDBJ databases">
        <authorList>
            <person name="Sun Q."/>
            <person name="Ohkuma M."/>
        </authorList>
    </citation>
    <scope>NUCLEOTIDE SEQUENCE</scope>
    <source>
        <strain evidence="5">JCM 31740</strain>
    </source>
</reference>
<dbReference type="KEGG" id="sacd:HS1genome_1141"/>
<gene>
    <name evidence="5" type="ORF">GCM10007116_16150</name>
    <name evidence="4" type="ORF">HS1genome_1141</name>
</gene>
<protein>
    <submittedName>
        <fullName evidence="4">Acetyl-CoA synthetase</fullName>
    </submittedName>
</protein>
<reference evidence="4" key="3">
    <citation type="journal article" date="2019" name="BMC Res. Notes">
        <title>Complete genome sequence of the Sulfodiicoccus acidiphilus strain HS-1T, the first crenarchaeon that lacks polB3, isolated from an acidic hot spring in Ohwaku-dani, Hakone, Japan.</title>
        <authorList>
            <person name="Sakai H.D."/>
            <person name="Kurosawa N."/>
        </authorList>
    </citation>
    <scope>NUCLEOTIDE SEQUENCE</scope>
    <source>
        <strain evidence="4">HS-1</strain>
    </source>
</reference>
<keyword evidence="6" id="KW-1185">Reference proteome</keyword>
<reference evidence="6" key="2">
    <citation type="submission" date="2018-04" db="EMBL/GenBank/DDBJ databases">
        <title>Complete genome sequence of Sulfodiicoccus acidiphilus strain HS-1.</title>
        <authorList>
            <person name="Sakai H.D."/>
            <person name="Kurosawa N."/>
        </authorList>
    </citation>
    <scope>NUCLEOTIDE SEQUENCE [LARGE SCALE GENOMIC DNA]</scope>
    <source>
        <strain evidence="6">HS-1</strain>
    </source>
</reference>
<dbReference type="EMBL" id="AP018553">
    <property type="protein sequence ID" value="BBD72752.1"/>
    <property type="molecule type" value="Genomic_DNA"/>
</dbReference>
<dbReference type="AlphaFoldDB" id="A0A348B3K0"/>
<evidence type="ECO:0000313" key="4">
    <source>
        <dbReference type="EMBL" id="BBD72752.1"/>
    </source>
</evidence>
<evidence type="ECO:0000256" key="1">
    <source>
        <dbReference type="ARBA" id="ARBA00023229"/>
    </source>
</evidence>
<dbReference type="PANTHER" id="PTHR42870">
    <property type="entry name" value="ACETYL-COA C-ACETYLTRANSFERASE"/>
    <property type="match status" value="1"/>
</dbReference>
<feature type="domain" description="Thiolase C-terminal" evidence="3">
    <location>
        <begin position="253"/>
        <end position="370"/>
    </location>
</feature>
<dbReference type="InterPro" id="IPR016039">
    <property type="entry name" value="Thiolase-like"/>
</dbReference>
<dbReference type="Gene3D" id="3.40.47.10">
    <property type="match status" value="1"/>
</dbReference>
<dbReference type="SUPFAM" id="SSF53901">
    <property type="entry name" value="Thiolase-like"/>
    <property type="match status" value="1"/>
</dbReference>
<sequence>MMVKVFLTAASTFKVGRHYNMGFGDLAAEVISSLESSVRSSQIDAVVVASAYPEKTGDQVMLASKVVTQMGLGDRVMGLRTEQGDASGLVALAVGYSLVRAGLANNVLLLGMEKQSEFPSRRLNDIVAQNLDEVYAHGVGLTNHAVAAILMREHMKRYGHDYEYYASWPITMHENGKQNPHAYLDFKVNLETVKSAQVVSEPLRLFDLAPRADGAAAVLLSSDEFAPKVSDSRVEVGPVCSSTIRVDYEPRLLSAANSMRYALDAVGLSMSDVDLFEVHDSYSVMASMILEETGLTPPGRGLELLQHIPINLGGGLKARGYPGGATGIYQLAEMYGHLTGTFQGRKVENVEVGLVQGMSDLGETSLATVLRVM</sequence>
<evidence type="ECO:0000313" key="5">
    <source>
        <dbReference type="EMBL" id="GGT99546.1"/>
    </source>
</evidence>
<dbReference type="GO" id="GO:0008299">
    <property type="term" value="P:isoprenoid biosynthetic process"/>
    <property type="evidence" value="ECO:0007669"/>
    <property type="project" value="UniProtKB-KW"/>
</dbReference>
<dbReference type="OrthoDB" id="167534at2157"/>
<proteinExistence type="predicted"/>
<dbReference type="EMBL" id="BMQS01000015">
    <property type="protein sequence ID" value="GGT99546.1"/>
    <property type="molecule type" value="Genomic_DNA"/>
</dbReference>
<dbReference type="GO" id="GO:0016747">
    <property type="term" value="F:acyltransferase activity, transferring groups other than amino-acyl groups"/>
    <property type="evidence" value="ECO:0007669"/>
    <property type="project" value="InterPro"/>
</dbReference>
<dbReference type="PANTHER" id="PTHR42870:SF6">
    <property type="entry name" value="ACETYL-COA C-ACYLTRANSFERASE"/>
    <property type="match status" value="1"/>
</dbReference>
<dbReference type="Pfam" id="PF22691">
    <property type="entry name" value="Thiolase_C_1"/>
    <property type="match status" value="1"/>
</dbReference>
<evidence type="ECO:0000259" key="2">
    <source>
        <dbReference type="Pfam" id="PF00108"/>
    </source>
</evidence>
<evidence type="ECO:0000259" key="3">
    <source>
        <dbReference type="Pfam" id="PF22691"/>
    </source>
</evidence>
<dbReference type="PIRSF" id="PIRSF000429">
    <property type="entry name" value="Ac-CoA_Ac_transf"/>
    <property type="match status" value="1"/>
</dbReference>
<feature type="domain" description="Thiolase N-terminal" evidence="2">
    <location>
        <begin position="15"/>
        <end position="219"/>
    </location>
</feature>
<organism evidence="4 6">
    <name type="scientific">Sulfodiicoccus acidiphilus</name>
    <dbReference type="NCBI Taxonomy" id="1670455"/>
    <lineage>
        <taxon>Archaea</taxon>
        <taxon>Thermoproteota</taxon>
        <taxon>Thermoprotei</taxon>
        <taxon>Sulfolobales</taxon>
        <taxon>Sulfolobaceae</taxon>
        <taxon>Sulfodiicoccus</taxon>
    </lineage>
</organism>
<keyword evidence="1" id="KW-0414">Isoprene biosynthesis</keyword>
<dbReference type="CDD" id="cd00829">
    <property type="entry name" value="SCP-x_thiolase"/>
    <property type="match status" value="1"/>
</dbReference>
<reference evidence="5" key="1">
    <citation type="journal article" date="2014" name="Int. J. Syst. Evol. Microbiol.">
        <title>Complete genome sequence of Corynebacterium casei LMG S-19264T (=DSM 44701T), isolated from a smear-ripened cheese.</title>
        <authorList>
            <consortium name="US DOE Joint Genome Institute (JGI-PGF)"/>
            <person name="Walter F."/>
            <person name="Albersmeier A."/>
            <person name="Kalinowski J."/>
            <person name="Ruckert C."/>
        </authorList>
    </citation>
    <scope>NUCLEOTIDE SEQUENCE</scope>
    <source>
        <strain evidence="5">JCM 31740</strain>
    </source>
</reference>
<dbReference type="Pfam" id="PF00108">
    <property type="entry name" value="Thiolase_N"/>
    <property type="match status" value="1"/>
</dbReference>
<dbReference type="InterPro" id="IPR020616">
    <property type="entry name" value="Thiolase_N"/>
</dbReference>